<evidence type="ECO:0000313" key="9">
    <source>
        <dbReference type="EMBL" id="ORY94422.1"/>
    </source>
</evidence>
<keyword evidence="6 7" id="KW-0539">Nucleus</keyword>
<dbReference type="EMBL" id="MCGN01000007">
    <property type="protein sequence ID" value="ORY94422.1"/>
    <property type="molecule type" value="Genomic_DNA"/>
</dbReference>
<dbReference type="InterPro" id="IPR044888">
    <property type="entry name" value="Mediatior_Med7_sf"/>
</dbReference>
<dbReference type="GO" id="GO:0003712">
    <property type="term" value="F:transcription coregulator activity"/>
    <property type="evidence" value="ECO:0007669"/>
    <property type="project" value="InterPro"/>
</dbReference>
<dbReference type="GO" id="GO:0006357">
    <property type="term" value="P:regulation of transcription by RNA polymerase II"/>
    <property type="evidence" value="ECO:0007669"/>
    <property type="project" value="InterPro"/>
</dbReference>
<evidence type="ECO:0000256" key="8">
    <source>
        <dbReference type="SAM" id="Coils"/>
    </source>
</evidence>
<dbReference type="OrthoDB" id="10253553at2759"/>
<protein>
    <recommendedName>
        <fullName evidence="3 7">Mediator of RNA polymerase II transcription subunit 7</fullName>
    </recommendedName>
</protein>
<keyword evidence="10" id="KW-1185">Reference proteome</keyword>
<dbReference type="Gene3D" id="6.10.140.1520">
    <property type="match status" value="1"/>
</dbReference>
<dbReference type="SUPFAM" id="SSF140718">
    <property type="entry name" value="Mediator hinge subcomplex-like"/>
    <property type="match status" value="1"/>
</dbReference>
<comment type="function">
    <text evidence="7">Component of the Mediator complex, a coactivator involved in the regulated transcription of nearly all RNA polymerase II-dependent genes. Mediator functions as a bridge to convey information from gene-specific regulatory proteins to the basal RNA polymerase II transcription machinery.</text>
</comment>
<organism evidence="9 10">
    <name type="scientific">Syncephalastrum racemosum</name>
    <name type="common">Filamentous fungus</name>
    <dbReference type="NCBI Taxonomy" id="13706"/>
    <lineage>
        <taxon>Eukaryota</taxon>
        <taxon>Fungi</taxon>
        <taxon>Fungi incertae sedis</taxon>
        <taxon>Mucoromycota</taxon>
        <taxon>Mucoromycotina</taxon>
        <taxon>Mucoromycetes</taxon>
        <taxon>Mucorales</taxon>
        <taxon>Syncephalastraceae</taxon>
        <taxon>Syncephalastrum</taxon>
    </lineage>
</organism>
<dbReference type="OMA" id="IHDSYSM"/>
<reference evidence="9 10" key="1">
    <citation type="submission" date="2016-07" db="EMBL/GenBank/DDBJ databases">
        <title>Pervasive Adenine N6-methylation of Active Genes in Fungi.</title>
        <authorList>
            <consortium name="DOE Joint Genome Institute"/>
            <person name="Mondo S.J."/>
            <person name="Dannebaum R.O."/>
            <person name="Kuo R.C."/>
            <person name="Labutti K."/>
            <person name="Haridas S."/>
            <person name="Kuo A."/>
            <person name="Salamov A."/>
            <person name="Ahrendt S.R."/>
            <person name="Lipzen A."/>
            <person name="Sullivan W."/>
            <person name="Andreopoulos W.B."/>
            <person name="Clum A."/>
            <person name="Lindquist E."/>
            <person name="Daum C."/>
            <person name="Ramamoorthy G.K."/>
            <person name="Gryganskyi A."/>
            <person name="Culley D."/>
            <person name="Magnuson J.K."/>
            <person name="James T.Y."/>
            <person name="O'Malley M.A."/>
            <person name="Stajich J.E."/>
            <person name="Spatafora J.W."/>
            <person name="Visel A."/>
            <person name="Grigoriev I.V."/>
        </authorList>
    </citation>
    <scope>NUCLEOTIDE SEQUENCE [LARGE SCALE GENOMIC DNA]</scope>
    <source>
        <strain evidence="9 10">NRRL 2496</strain>
    </source>
</reference>
<keyword evidence="7" id="KW-0010">Activator</keyword>
<accession>A0A1X2H7A8</accession>
<dbReference type="Pfam" id="PF05983">
    <property type="entry name" value="Med7"/>
    <property type="match status" value="1"/>
</dbReference>
<dbReference type="FunCoup" id="A0A1X2H7A8">
    <property type="interactions" value="27"/>
</dbReference>
<dbReference type="AlphaFoldDB" id="A0A1X2H7A8"/>
<dbReference type="InParanoid" id="A0A1X2H7A8"/>
<evidence type="ECO:0000313" key="10">
    <source>
        <dbReference type="Proteomes" id="UP000242180"/>
    </source>
</evidence>
<evidence type="ECO:0000256" key="2">
    <source>
        <dbReference type="ARBA" id="ARBA00009994"/>
    </source>
</evidence>
<keyword evidence="5 7" id="KW-0804">Transcription</keyword>
<comment type="subunit">
    <text evidence="7">Component of the Mediator complex.</text>
</comment>
<name>A0A1X2H7A8_SYNRA</name>
<comment type="similarity">
    <text evidence="2 7">Belongs to the Mediator complex subunit 7 family.</text>
</comment>
<dbReference type="GO" id="GO:0016592">
    <property type="term" value="C:mediator complex"/>
    <property type="evidence" value="ECO:0007669"/>
    <property type="project" value="InterPro"/>
</dbReference>
<feature type="coiled-coil region" evidence="8">
    <location>
        <begin position="168"/>
        <end position="195"/>
    </location>
</feature>
<comment type="caution">
    <text evidence="9">The sequence shown here is derived from an EMBL/GenBank/DDBJ whole genome shotgun (WGS) entry which is preliminary data.</text>
</comment>
<dbReference type="PANTHER" id="PTHR21428">
    <property type="entry name" value="MEDIATOR OF RNA POLYMERASE II TRANSCRIPTION SUBUNIT 7"/>
    <property type="match status" value="1"/>
</dbReference>
<proteinExistence type="inferred from homology"/>
<sequence>MEAQSTGSAWPDPPYLYKRYTKDNVDRLNEARKTGEFPEEVIHQPPLEDFDLRDLEPPTPPTDAYTVFDQQWQVKEHLPTLSDLNVKQIFPEGPIDRVQELKKLNRSLIVEFLDLLDALVRNPDQYGDRIENISTIFINMHHILNEYRPHQANGDARETLRLLMENQIARKRQLAAEMRRKCKETREALQAFGRETTAPLALDMKAREQVGLADRPSPPTADEDVDMKPALEDTQHVLPVMAAVDAIE</sequence>
<evidence type="ECO:0000256" key="3">
    <source>
        <dbReference type="ARBA" id="ARBA00020631"/>
    </source>
</evidence>
<evidence type="ECO:0000256" key="7">
    <source>
        <dbReference type="RuleBase" id="RU364060"/>
    </source>
</evidence>
<dbReference type="InterPro" id="IPR037212">
    <property type="entry name" value="Med7/Med21-like"/>
</dbReference>
<gene>
    <name evidence="9" type="ORF">BCR43DRAFT_460070</name>
</gene>
<evidence type="ECO:0000256" key="4">
    <source>
        <dbReference type="ARBA" id="ARBA00023015"/>
    </source>
</evidence>
<evidence type="ECO:0000256" key="6">
    <source>
        <dbReference type="ARBA" id="ARBA00023242"/>
    </source>
</evidence>
<evidence type="ECO:0000256" key="5">
    <source>
        <dbReference type="ARBA" id="ARBA00023163"/>
    </source>
</evidence>
<dbReference type="InterPro" id="IPR009244">
    <property type="entry name" value="Mediatior_Med7"/>
</dbReference>
<comment type="subcellular location">
    <subcellularLocation>
        <location evidence="1 7">Nucleus</location>
    </subcellularLocation>
</comment>
<keyword evidence="8" id="KW-0175">Coiled coil</keyword>
<dbReference type="STRING" id="13706.A0A1X2H7A8"/>
<dbReference type="PANTHER" id="PTHR21428:SF11">
    <property type="entry name" value="MEDIATOR OF RNA POLYMERASE II TRANSCRIPTION SUBUNIT 7"/>
    <property type="match status" value="1"/>
</dbReference>
<dbReference type="Proteomes" id="UP000242180">
    <property type="component" value="Unassembled WGS sequence"/>
</dbReference>
<dbReference type="Gene3D" id="6.10.140.200">
    <property type="match status" value="1"/>
</dbReference>
<keyword evidence="4 7" id="KW-0805">Transcription regulation</keyword>
<dbReference type="GO" id="GO:0070847">
    <property type="term" value="C:core mediator complex"/>
    <property type="evidence" value="ECO:0007669"/>
    <property type="project" value="TreeGrafter"/>
</dbReference>
<evidence type="ECO:0000256" key="1">
    <source>
        <dbReference type="ARBA" id="ARBA00004123"/>
    </source>
</evidence>